<dbReference type="GO" id="GO:0043386">
    <property type="term" value="P:mycotoxin biosynthetic process"/>
    <property type="evidence" value="ECO:0007669"/>
    <property type="project" value="InterPro"/>
</dbReference>
<keyword evidence="4" id="KW-0812">Transmembrane</keyword>
<comment type="similarity">
    <text evidence="3">Belongs to the ustYa family.</text>
</comment>
<dbReference type="PANTHER" id="PTHR33365">
    <property type="entry name" value="YALI0B05434P"/>
    <property type="match status" value="1"/>
</dbReference>
<keyword evidence="6" id="KW-1185">Reference proteome</keyword>
<name>A0A8H7AJQ2_9EURO</name>
<dbReference type="InterPro" id="IPR021765">
    <property type="entry name" value="UstYa-like"/>
</dbReference>
<evidence type="ECO:0000256" key="4">
    <source>
        <dbReference type="SAM" id="Phobius"/>
    </source>
</evidence>
<dbReference type="Pfam" id="PF11807">
    <property type="entry name" value="UstYa"/>
    <property type="match status" value="1"/>
</dbReference>
<keyword evidence="2" id="KW-0560">Oxidoreductase</keyword>
<keyword evidence="4" id="KW-0472">Membrane</keyword>
<comment type="pathway">
    <text evidence="1">Mycotoxin biosynthesis.</text>
</comment>
<dbReference type="OrthoDB" id="3687641at2759"/>
<evidence type="ECO:0008006" key="7">
    <source>
        <dbReference type="Google" id="ProtNLM"/>
    </source>
</evidence>
<sequence>MPSMPPPKYEYVPVSDDEEKIPRAWPSRESHAQFTWSGWVFLLLFATSSFFLGGLVGFGAGKASMLDVSYDVPLEPLSIAFRSNRTFLQRPSNESNAIWSSLYPGNHGFFNYPDKNPRRSTFAGFHQLHCVDTLRRGFYQVWDAKTALENGTNPAHLPPESITLNHVLHCIEFLRQSVMCHADTTIEAKDENLHGVVGFGIAHACRNWDQMVKWVEDRNAREL</sequence>
<organism evidence="5 6">
    <name type="scientific">Endocarpon pusillum</name>
    <dbReference type="NCBI Taxonomy" id="364733"/>
    <lineage>
        <taxon>Eukaryota</taxon>
        <taxon>Fungi</taxon>
        <taxon>Dikarya</taxon>
        <taxon>Ascomycota</taxon>
        <taxon>Pezizomycotina</taxon>
        <taxon>Eurotiomycetes</taxon>
        <taxon>Chaetothyriomycetidae</taxon>
        <taxon>Verrucariales</taxon>
        <taxon>Verrucariaceae</taxon>
        <taxon>Endocarpon</taxon>
    </lineage>
</organism>
<dbReference type="EMBL" id="JAACFV010000056">
    <property type="protein sequence ID" value="KAF7508281.1"/>
    <property type="molecule type" value="Genomic_DNA"/>
</dbReference>
<keyword evidence="4" id="KW-1133">Transmembrane helix</keyword>
<evidence type="ECO:0000313" key="6">
    <source>
        <dbReference type="Proteomes" id="UP000606974"/>
    </source>
</evidence>
<proteinExistence type="inferred from homology"/>
<accession>A0A8H7AJQ2</accession>
<evidence type="ECO:0000256" key="2">
    <source>
        <dbReference type="ARBA" id="ARBA00023002"/>
    </source>
</evidence>
<comment type="caution">
    <text evidence="5">The sequence shown here is derived from an EMBL/GenBank/DDBJ whole genome shotgun (WGS) entry which is preliminary data.</text>
</comment>
<dbReference type="AlphaFoldDB" id="A0A8H7AJQ2"/>
<dbReference type="Proteomes" id="UP000606974">
    <property type="component" value="Unassembled WGS sequence"/>
</dbReference>
<evidence type="ECO:0000256" key="3">
    <source>
        <dbReference type="ARBA" id="ARBA00035112"/>
    </source>
</evidence>
<evidence type="ECO:0000256" key="1">
    <source>
        <dbReference type="ARBA" id="ARBA00004685"/>
    </source>
</evidence>
<dbReference type="GO" id="GO:0016491">
    <property type="term" value="F:oxidoreductase activity"/>
    <property type="evidence" value="ECO:0007669"/>
    <property type="project" value="UniProtKB-KW"/>
</dbReference>
<feature type="transmembrane region" description="Helical" evidence="4">
    <location>
        <begin position="36"/>
        <end position="58"/>
    </location>
</feature>
<dbReference type="PANTHER" id="PTHR33365:SF11">
    <property type="entry name" value="TAT PATHWAY SIGNAL SEQUENCE"/>
    <property type="match status" value="1"/>
</dbReference>
<gene>
    <name evidence="5" type="ORF">GJ744_009426</name>
</gene>
<reference evidence="5" key="1">
    <citation type="submission" date="2020-02" db="EMBL/GenBank/DDBJ databases">
        <authorList>
            <person name="Palmer J.M."/>
        </authorList>
    </citation>
    <scope>NUCLEOTIDE SEQUENCE</scope>
    <source>
        <strain evidence="5">EPUS1.4</strain>
        <tissue evidence="5">Thallus</tissue>
    </source>
</reference>
<protein>
    <recommendedName>
        <fullName evidence="7">Tat pathway signal sequence</fullName>
    </recommendedName>
</protein>
<evidence type="ECO:0000313" key="5">
    <source>
        <dbReference type="EMBL" id="KAF7508281.1"/>
    </source>
</evidence>